<protein>
    <submittedName>
        <fullName evidence="1">Uncharacterized protein</fullName>
    </submittedName>
</protein>
<accession>A0A941GEZ6</accession>
<dbReference type="InterPro" id="IPR010985">
    <property type="entry name" value="Ribbon_hlx_hlx"/>
</dbReference>
<dbReference type="InterPro" id="IPR013321">
    <property type="entry name" value="Arc_rbn_hlx_hlx"/>
</dbReference>
<sequence length="61" mass="7203">MARKTFTTTIEETVQKDFKLACVQNDVKMNDVLETFMKSYIDGEFVLEMEPRLRRTNPKSK</sequence>
<dbReference type="GO" id="GO:0006355">
    <property type="term" value="P:regulation of DNA-templated transcription"/>
    <property type="evidence" value="ECO:0007669"/>
    <property type="project" value="InterPro"/>
</dbReference>
<name>A0A941GEZ6_NIACI</name>
<dbReference type="EMBL" id="JAGTPX010000020">
    <property type="protein sequence ID" value="MBR8671317.1"/>
    <property type="molecule type" value="Genomic_DNA"/>
</dbReference>
<comment type="caution">
    <text evidence="1">The sequence shown here is derived from an EMBL/GenBank/DDBJ whole genome shotgun (WGS) entry which is preliminary data.</text>
</comment>
<evidence type="ECO:0000313" key="1">
    <source>
        <dbReference type="EMBL" id="MBR8671317.1"/>
    </source>
</evidence>
<proteinExistence type="predicted"/>
<gene>
    <name evidence="1" type="ORF">KD144_17405</name>
</gene>
<dbReference type="SUPFAM" id="SSF47598">
    <property type="entry name" value="Ribbon-helix-helix"/>
    <property type="match status" value="1"/>
</dbReference>
<dbReference type="AlphaFoldDB" id="A0A941GEZ6"/>
<organism evidence="1">
    <name type="scientific">Niallia circulans</name>
    <name type="common">Bacillus circulans</name>
    <dbReference type="NCBI Taxonomy" id="1397"/>
    <lineage>
        <taxon>Bacteria</taxon>
        <taxon>Bacillati</taxon>
        <taxon>Bacillota</taxon>
        <taxon>Bacilli</taxon>
        <taxon>Bacillales</taxon>
        <taxon>Bacillaceae</taxon>
        <taxon>Niallia</taxon>
    </lineage>
</organism>
<dbReference type="Gene3D" id="1.10.1220.10">
    <property type="entry name" value="Met repressor-like"/>
    <property type="match status" value="1"/>
</dbReference>
<dbReference type="RefSeq" id="WP_212120370.1">
    <property type="nucleotide sequence ID" value="NZ_JAGTPX020000021.1"/>
</dbReference>
<reference evidence="1" key="1">
    <citation type="submission" date="2021-04" db="EMBL/GenBank/DDBJ databases">
        <title>Genomic analysis of electroactive and textile dye degrading Bacillus circulans strain: DC10 isolated from constructed wetland-microbial fuel cells treating textile dye wastewaters.</title>
        <authorList>
            <person name="Patel D.U."/>
            <person name="Desai C.R."/>
        </authorList>
    </citation>
    <scope>NUCLEOTIDE SEQUENCE</scope>
    <source>
        <strain evidence="1">DC10</strain>
    </source>
</reference>